<evidence type="ECO:0000313" key="2">
    <source>
        <dbReference type="EMBL" id="KIL62153.1"/>
    </source>
</evidence>
<evidence type="ECO:0000256" key="1">
    <source>
        <dbReference type="SAM" id="MobiDB-lite"/>
    </source>
</evidence>
<dbReference type="HOGENOM" id="CLU_2739516_0_0_1"/>
<evidence type="ECO:0000313" key="3">
    <source>
        <dbReference type="Proteomes" id="UP000054549"/>
    </source>
</evidence>
<dbReference type="AlphaFoldDB" id="A0A0C2X0E6"/>
<dbReference type="InParanoid" id="A0A0C2X0E6"/>
<sequence length="71" mass="7816">MSFKASSWGSILASKPESTTTKAEIDGDPMKEMVHRKQEYAPYNPVCTTPVHYFYPSTSASNSLSCPGRGR</sequence>
<proteinExistence type="predicted"/>
<gene>
    <name evidence="2" type="ORF">M378DRAFT_165992</name>
</gene>
<name>A0A0C2X0E6_AMAMK</name>
<reference evidence="2 3" key="1">
    <citation type="submission" date="2014-04" db="EMBL/GenBank/DDBJ databases">
        <title>Evolutionary Origins and Diversification of the Mycorrhizal Mutualists.</title>
        <authorList>
            <consortium name="DOE Joint Genome Institute"/>
            <consortium name="Mycorrhizal Genomics Consortium"/>
            <person name="Kohler A."/>
            <person name="Kuo A."/>
            <person name="Nagy L.G."/>
            <person name="Floudas D."/>
            <person name="Copeland A."/>
            <person name="Barry K.W."/>
            <person name="Cichocki N."/>
            <person name="Veneault-Fourrey C."/>
            <person name="LaButti K."/>
            <person name="Lindquist E.A."/>
            <person name="Lipzen A."/>
            <person name="Lundell T."/>
            <person name="Morin E."/>
            <person name="Murat C."/>
            <person name="Riley R."/>
            <person name="Ohm R."/>
            <person name="Sun H."/>
            <person name="Tunlid A."/>
            <person name="Henrissat B."/>
            <person name="Grigoriev I.V."/>
            <person name="Hibbett D.S."/>
            <person name="Martin F."/>
        </authorList>
    </citation>
    <scope>NUCLEOTIDE SEQUENCE [LARGE SCALE GENOMIC DNA]</scope>
    <source>
        <strain evidence="2 3">Koide BX008</strain>
    </source>
</reference>
<dbReference type="EMBL" id="KN818274">
    <property type="protein sequence ID" value="KIL62153.1"/>
    <property type="molecule type" value="Genomic_DNA"/>
</dbReference>
<keyword evidence="3" id="KW-1185">Reference proteome</keyword>
<organism evidence="2 3">
    <name type="scientific">Amanita muscaria (strain Koide BX008)</name>
    <dbReference type="NCBI Taxonomy" id="946122"/>
    <lineage>
        <taxon>Eukaryota</taxon>
        <taxon>Fungi</taxon>
        <taxon>Dikarya</taxon>
        <taxon>Basidiomycota</taxon>
        <taxon>Agaricomycotina</taxon>
        <taxon>Agaricomycetes</taxon>
        <taxon>Agaricomycetidae</taxon>
        <taxon>Agaricales</taxon>
        <taxon>Pluteineae</taxon>
        <taxon>Amanitaceae</taxon>
        <taxon>Amanita</taxon>
    </lineage>
</organism>
<dbReference type="Proteomes" id="UP000054549">
    <property type="component" value="Unassembled WGS sequence"/>
</dbReference>
<accession>A0A0C2X0E6</accession>
<feature type="region of interest" description="Disordered" evidence="1">
    <location>
        <begin position="1"/>
        <end position="29"/>
    </location>
</feature>
<protein>
    <submittedName>
        <fullName evidence="2">Uncharacterized protein</fullName>
    </submittedName>
</protein>